<dbReference type="InterPro" id="IPR022701">
    <property type="entry name" value="QTMAN_N"/>
</dbReference>
<keyword evidence="3" id="KW-0808">Transferase</keyword>
<feature type="domain" description="tRNA-queuosine alpha-mannosyltransferase N-terminal" evidence="9">
    <location>
        <begin position="3"/>
        <end position="172"/>
    </location>
</feature>
<name>A0ABY9EGY7_9GAMM</name>
<feature type="domain" description="Glycosyl transferase family 1" evidence="8">
    <location>
        <begin position="203"/>
        <end position="322"/>
    </location>
</feature>
<evidence type="ECO:0000256" key="6">
    <source>
        <dbReference type="ARBA" id="ARBA00048439"/>
    </source>
</evidence>
<comment type="catalytic activity">
    <reaction evidence="6">
        <text>queuosine(34) in tRNA(Asp) + GDP-alpha-D-mannose = O-4''-alpha-D-mannosylqueuosine(34) in tRNA(Asp) + GDP + H(+)</text>
        <dbReference type="Rhea" id="RHEA:12885"/>
        <dbReference type="Rhea" id="RHEA-COMP:18572"/>
        <dbReference type="Rhea" id="RHEA-COMP:18581"/>
        <dbReference type="ChEBI" id="CHEBI:15378"/>
        <dbReference type="ChEBI" id="CHEBI:57527"/>
        <dbReference type="ChEBI" id="CHEBI:58189"/>
        <dbReference type="ChEBI" id="CHEBI:194431"/>
        <dbReference type="ChEBI" id="CHEBI:194442"/>
        <dbReference type="EC" id="2.4.1.110"/>
    </reaction>
    <physiologicalReaction direction="left-to-right" evidence="6">
        <dbReference type="Rhea" id="RHEA:12886"/>
    </physiologicalReaction>
</comment>
<dbReference type="InterPro" id="IPR051862">
    <property type="entry name" value="GT-like_domain_containing_1"/>
</dbReference>
<accession>A0ABY9EGY7</accession>
<evidence type="ECO:0000256" key="3">
    <source>
        <dbReference type="ARBA" id="ARBA00022679"/>
    </source>
</evidence>
<reference evidence="10 11" key="1">
    <citation type="submission" date="2022-05" db="EMBL/GenBank/DDBJ databases">
        <title>Microbulbifer sp. nov., isolated from sponge.</title>
        <authorList>
            <person name="Gao L."/>
        </authorList>
    </citation>
    <scope>NUCLEOTIDE SEQUENCE [LARGE SCALE GENOMIC DNA]</scope>
    <source>
        <strain evidence="10 11">MI-G</strain>
    </source>
</reference>
<dbReference type="EMBL" id="CP098023">
    <property type="protein sequence ID" value="WKD51393.1"/>
    <property type="molecule type" value="Genomic_DNA"/>
</dbReference>
<feature type="compositionally biased region" description="Polar residues" evidence="7">
    <location>
        <begin position="401"/>
        <end position="412"/>
    </location>
</feature>
<feature type="region of interest" description="Disordered" evidence="7">
    <location>
        <begin position="384"/>
        <end position="412"/>
    </location>
</feature>
<evidence type="ECO:0000259" key="8">
    <source>
        <dbReference type="Pfam" id="PF00534"/>
    </source>
</evidence>
<evidence type="ECO:0000256" key="5">
    <source>
        <dbReference type="ARBA" id="ARBA00044539"/>
    </source>
</evidence>
<dbReference type="PANTHER" id="PTHR13615">
    <property type="entry name" value="GLYCOSYLTRANSFERASE-LIKE 1"/>
    <property type="match status" value="1"/>
</dbReference>
<protein>
    <recommendedName>
        <fullName evidence="5">tRNA-queuosine alpha-mannosyltransferase</fullName>
        <ecNumber evidence="4">2.4.1.110</ecNumber>
    </recommendedName>
</protein>
<evidence type="ECO:0000313" key="10">
    <source>
        <dbReference type="EMBL" id="WKD51393.1"/>
    </source>
</evidence>
<dbReference type="RefSeq" id="WP_301418628.1">
    <property type="nucleotide sequence ID" value="NZ_CP098023.1"/>
</dbReference>
<evidence type="ECO:0000256" key="4">
    <source>
        <dbReference type="ARBA" id="ARBA00044517"/>
    </source>
</evidence>
<proteinExistence type="inferred from homology"/>
<dbReference type="Pfam" id="PF00534">
    <property type="entry name" value="Glycos_transf_1"/>
    <property type="match status" value="1"/>
</dbReference>
<dbReference type="InterPro" id="IPR001296">
    <property type="entry name" value="Glyco_trans_1"/>
</dbReference>
<dbReference type="SUPFAM" id="SSF53756">
    <property type="entry name" value="UDP-Glycosyltransferase/glycogen phosphorylase"/>
    <property type="match status" value="1"/>
</dbReference>
<evidence type="ECO:0000256" key="7">
    <source>
        <dbReference type="SAM" id="MobiDB-lite"/>
    </source>
</evidence>
<keyword evidence="2" id="KW-0328">Glycosyltransferase</keyword>
<gene>
    <name evidence="10" type="ORF">M8T91_08225</name>
</gene>
<comment type="similarity">
    <text evidence="1">Belongs to the glycosyltransferase group 1 family. Glycosyltransferase 4 subfamily.</text>
</comment>
<dbReference type="EC" id="2.4.1.110" evidence="4"/>
<dbReference type="Pfam" id="PF12038">
    <property type="entry name" value="QTMAN_N"/>
    <property type="match status" value="1"/>
</dbReference>
<sequence>MKTLLLSAYDAHSHRRWRKGLVAAFPEWQWVVLALPPRYFSWRIRGNSLTWARGDAARTLRQDWDLIIATSMTDLSALRGLVPELAGVPVVVYFHENQFAYPASADTTRSIEPQMLNIYTALAGNLLLFNSEFNRRTLIDGAARLLKRFPDGVPVGICEEMERKSRVLPVPLEDSLFIAARNATPESSVARKYRWTQGYQGAIPPGALVISWAARWEYDKGPERLLCILRGLKSKGVDFLLNLMGQSFRSCPEALTRIQREFAQHLLVVGYVQNAETYRDILRNSHVFLSTAHHEFQGLAVMEAAITGCTPLVPDEQCYPEYYPHSLRYTGVADALVKLASLAVQVREHRSLPKVEFGAFSWQQQRRAYSDCLYRLARKEHLRNKTRAPRTSAEGDVPTLDTDSLEANNPAR</sequence>
<evidence type="ECO:0000256" key="2">
    <source>
        <dbReference type="ARBA" id="ARBA00022676"/>
    </source>
</evidence>
<keyword evidence="11" id="KW-1185">Reference proteome</keyword>
<evidence type="ECO:0000259" key="9">
    <source>
        <dbReference type="Pfam" id="PF12038"/>
    </source>
</evidence>
<evidence type="ECO:0000256" key="1">
    <source>
        <dbReference type="ARBA" id="ARBA00009481"/>
    </source>
</evidence>
<dbReference type="Proteomes" id="UP001321520">
    <property type="component" value="Chromosome"/>
</dbReference>
<evidence type="ECO:0000313" key="11">
    <source>
        <dbReference type="Proteomes" id="UP001321520"/>
    </source>
</evidence>
<dbReference type="Gene3D" id="3.40.50.2000">
    <property type="entry name" value="Glycogen Phosphorylase B"/>
    <property type="match status" value="1"/>
</dbReference>
<dbReference type="PANTHER" id="PTHR13615:SF3">
    <property type="entry name" value="GLYCOSYLTRANSFERASE-LIKE DOMAIN-CONTAINING PROTEIN 1"/>
    <property type="match status" value="1"/>
</dbReference>
<organism evidence="10 11">
    <name type="scientific">Microbulbifer spongiae</name>
    <dbReference type="NCBI Taxonomy" id="2944933"/>
    <lineage>
        <taxon>Bacteria</taxon>
        <taxon>Pseudomonadati</taxon>
        <taxon>Pseudomonadota</taxon>
        <taxon>Gammaproteobacteria</taxon>
        <taxon>Cellvibrionales</taxon>
        <taxon>Microbulbiferaceae</taxon>
        <taxon>Microbulbifer</taxon>
    </lineage>
</organism>